<feature type="compositionally biased region" description="Basic and acidic residues" evidence="8">
    <location>
        <begin position="134"/>
        <end position="160"/>
    </location>
</feature>
<keyword evidence="5 6" id="KW-0472">Membrane</keyword>
<keyword evidence="7" id="KW-0175">Coiled coil</keyword>
<dbReference type="InterPro" id="IPR044647">
    <property type="entry name" value="RTNLB17/18/21"/>
</dbReference>
<dbReference type="AlphaFoldDB" id="A0AAD9U2L4"/>
<name>A0AAD9U2L4_9ROSI</name>
<evidence type="ECO:0000259" key="9">
    <source>
        <dbReference type="PROSITE" id="PS50845"/>
    </source>
</evidence>
<keyword evidence="4 6" id="KW-1133">Transmembrane helix</keyword>
<keyword evidence="2 6" id="KW-0812">Transmembrane</keyword>
<evidence type="ECO:0000256" key="2">
    <source>
        <dbReference type="ARBA" id="ARBA00022692"/>
    </source>
</evidence>
<dbReference type="PANTHER" id="PTHR46626">
    <property type="entry name" value="RETICULON-LIKE PROTEIN B17"/>
    <property type="match status" value="1"/>
</dbReference>
<evidence type="ECO:0000256" key="3">
    <source>
        <dbReference type="ARBA" id="ARBA00022824"/>
    </source>
</evidence>
<evidence type="ECO:0000313" key="10">
    <source>
        <dbReference type="EMBL" id="KAK2646751.1"/>
    </source>
</evidence>
<evidence type="ECO:0000256" key="8">
    <source>
        <dbReference type="SAM" id="MobiDB-lite"/>
    </source>
</evidence>
<accession>A0AAD9U2L4</accession>
<comment type="subcellular location">
    <subcellularLocation>
        <location evidence="1 6">Endoplasmic reticulum membrane</location>
        <topology evidence="1 6">Multi-pass membrane protein</topology>
    </subcellularLocation>
</comment>
<evidence type="ECO:0000256" key="5">
    <source>
        <dbReference type="ARBA" id="ARBA00023136"/>
    </source>
</evidence>
<feature type="domain" description="Reticulon" evidence="9">
    <location>
        <begin position="354"/>
        <end position="507"/>
    </location>
</feature>
<dbReference type="Proteomes" id="UP001280121">
    <property type="component" value="Unassembled WGS sequence"/>
</dbReference>
<feature type="coiled-coil region" evidence="7">
    <location>
        <begin position="253"/>
        <end position="282"/>
    </location>
</feature>
<dbReference type="PANTHER" id="PTHR46626:SF1">
    <property type="entry name" value="RETICULON-LIKE PROTEIN B21"/>
    <property type="match status" value="1"/>
</dbReference>
<dbReference type="PROSITE" id="PS50845">
    <property type="entry name" value="RETICULON"/>
    <property type="match status" value="1"/>
</dbReference>
<keyword evidence="3 6" id="KW-0256">Endoplasmic reticulum</keyword>
<dbReference type="EMBL" id="JANJYI010000006">
    <property type="protein sequence ID" value="KAK2646751.1"/>
    <property type="molecule type" value="Genomic_DNA"/>
</dbReference>
<dbReference type="InterPro" id="IPR003388">
    <property type="entry name" value="Reticulon"/>
</dbReference>
<evidence type="ECO:0000256" key="4">
    <source>
        <dbReference type="ARBA" id="ARBA00022989"/>
    </source>
</evidence>
<organism evidence="10 11">
    <name type="scientific">Dipteronia dyeriana</name>
    <dbReference type="NCBI Taxonomy" id="168575"/>
    <lineage>
        <taxon>Eukaryota</taxon>
        <taxon>Viridiplantae</taxon>
        <taxon>Streptophyta</taxon>
        <taxon>Embryophyta</taxon>
        <taxon>Tracheophyta</taxon>
        <taxon>Spermatophyta</taxon>
        <taxon>Magnoliopsida</taxon>
        <taxon>eudicotyledons</taxon>
        <taxon>Gunneridae</taxon>
        <taxon>Pentapetalae</taxon>
        <taxon>rosids</taxon>
        <taxon>malvids</taxon>
        <taxon>Sapindales</taxon>
        <taxon>Sapindaceae</taxon>
        <taxon>Hippocastanoideae</taxon>
        <taxon>Acereae</taxon>
        <taxon>Dipteronia</taxon>
    </lineage>
</organism>
<feature type="compositionally biased region" description="Polar residues" evidence="8">
    <location>
        <begin position="122"/>
        <end position="133"/>
    </location>
</feature>
<dbReference type="GO" id="GO:0005789">
    <property type="term" value="C:endoplasmic reticulum membrane"/>
    <property type="evidence" value="ECO:0007669"/>
    <property type="project" value="UniProtKB-SubCell"/>
</dbReference>
<comment type="caution">
    <text evidence="10">The sequence shown here is derived from an EMBL/GenBank/DDBJ whole genome shotgun (WGS) entry which is preliminary data.</text>
</comment>
<evidence type="ECO:0000256" key="7">
    <source>
        <dbReference type="SAM" id="Coils"/>
    </source>
</evidence>
<evidence type="ECO:0000313" key="11">
    <source>
        <dbReference type="Proteomes" id="UP001280121"/>
    </source>
</evidence>
<evidence type="ECO:0000256" key="1">
    <source>
        <dbReference type="ARBA" id="ARBA00004477"/>
    </source>
</evidence>
<protein>
    <recommendedName>
        <fullName evidence="6">Reticulon-like protein</fullName>
    </recommendedName>
</protein>
<feature type="compositionally biased region" description="Basic and acidic residues" evidence="8">
    <location>
        <begin position="173"/>
        <end position="182"/>
    </location>
</feature>
<feature type="transmembrane region" description="Helical" evidence="6">
    <location>
        <begin position="388"/>
        <end position="408"/>
    </location>
</feature>
<feature type="transmembrane region" description="Helical" evidence="6">
    <location>
        <begin position="485"/>
        <end position="507"/>
    </location>
</feature>
<proteinExistence type="predicted"/>
<dbReference type="Pfam" id="PF02453">
    <property type="entry name" value="Reticulon"/>
    <property type="match status" value="1"/>
</dbReference>
<feature type="transmembrane region" description="Helical" evidence="6">
    <location>
        <begin position="527"/>
        <end position="556"/>
    </location>
</feature>
<evidence type="ECO:0000256" key="6">
    <source>
        <dbReference type="RuleBase" id="RU363132"/>
    </source>
</evidence>
<sequence length="602" mass="67390">MDEGSGRRRSSIVGGVVAGSVWESRMKSDEVKGGIKVFNGGGGDNNNNNCEENGGKKMVVRKGQSGNLVGVSGKRKTWKGETFIDNPIQIAKEIANGGGAKKSHVQVCKKLGRSEEIISERSPVQTRIKTTATRSDKDKDVVGDVHLRKSKSESIDKSDKISTSNNLGQLRKAKSDSNKDFDGSNNISTTLDVEEKIRSEETCEELGVCQEKVMSSETTTTTTNVAVVKPEAEPEAEQVSVSVPVIDIDHPQIDDLDDEKVEAEEEEEFEELEDEVEIEKKNSVDIKEINVEEEKPKGVVVEAHKTTTCFNIQPPPVIKRATIYSNFTKPTTIPEDHYQSFPETHNNNNKLQNLVDLVMWRDVSKSAFAFGIGTFVIVSSSYTQELSFSFVSVISYLGLVYLAAIFLYRAIICRGVVDIDDKRYVVGEEEAVWLLKMVLPYLNEFLLKLKALFSGDPATTMKLAVSLFVLARSGSSITIWKMTKLGFFGVFIIPKVCSSYSIQLTAYGKFWIRRFRDAWDSCSHKKAMAVAIFTLVWNLSSMVARIWAAFMLFVALRYYQQKMVMNDDWVEDHPKLESEERIGRREGQRPTARQVNKAKKGF</sequence>
<reference evidence="10" key="1">
    <citation type="journal article" date="2023" name="Plant J.">
        <title>Genome sequences and population genomics provide insights into the demographic history, inbreeding, and mutation load of two 'living fossil' tree species of Dipteronia.</title>
        <authorList>
            <person name="Feng Y."/>
            <person name="Comes H.P."/>
            <person name="Chen J."/>
            <person name="Zhu S."/>
            <person name="Lu R."/>
            <person name="Zhang X."/>
            <person name="Li P."/>
            <person name="Qiu J."/>
            <person name="Olsen K.M."/>
            <person name="Qiu Y."/>
        </authorList>
    </citation>
    <scope>NUCLEOTIDE SEQUENCE</scope>
    <source>
        <strain evidence="10">KIB01</strain>
    </source>
</reference>
<gene>
    <name evidence="10" type="ORF">Ddye_021946</name>
</gene>
<feature type="region of interest" description="Disordered" evidence="8">
    <location>
        <begin position="118"/>
        <end position="189"/>
    </location>
</feature>
<keyword evidence="11" id="KW-1185">Reference proteome</keyword>
<feature type="region of interest" description="Disordered" evidence="8">
    <location>
        <begin position="580"/>
        <end position="602"/>
    </location>
</feature>